<evidence type="ECO:0000256" key="3">
    <source>
        <dbReference type="ARBA" id="ARBA00023163"/>
    </source>
</evidence>
<dbReference type="OrthoDB" id="9800049at2"/>
<dbReference type="Gene3D" id="1.10.10.10">
    <property type="entry name" value="Winged helix-like DNA-binding domain superfamily/Winged helix DNA-binding domain"/>
    <property type="match status" value="1"/>
</dbReference>
<dbReference type="InterPro" id="IPR036388">
    <property type="entry name" value="WH-like_DNA-bd_sf"/>
</dbReference>
<dbReference type="PROSITE" id="PS50987">
    <property type="entry name" value="HTH_ARSR_2"/>
    <property type="match status" value="1"/>
</dbReference>
<protein>
    <submittedName>
        <fullName evidence="5">DNA-binding transcriptional ArsR family regulator</fullName>
    </submittedName>
</protein>
<keyword evidence="6" id="KW-1185">Reference proteome</keyword>
<organism evidence="5 6">
    <name type="scientific">Larkinella arboricola</name>
    <dbReference type="NCBI Taxonomy" id="643671"/>
    <lineage>
        <taxon>Bacteria</taxon>
        <taxon>Pseudomonadati</taxon>
        <taxon>Bacteroidota</taxon>
        <taxon>Cytophagia</taxon>
        <taxon>Cytophagales</taxon>
        <taxon>Spirosomataceae</taxon>
        <taxon>Larkinella</taxon>
    </lineage>
</organism>
<evidence type="ECO:0000256" key="1">
    <source>
        <dbReference type="ARBA" id="ARBA00023015"/>
    </source>
</evidence>
<evidence type="ECO:0000259" key="4">
    <source>
        <dbReference type="PROSITE" id="PS50987"/>
    </source>
</evidence>
<dbReference type="SMART" id="SM00418">
    <property type="entry name" value="HTH_ARSR"/>
    <property type="match status" value="1"/>
</dbReference>
<dbReference type="InterPro" id="IPR051081">
    <property type="entry name" value="HTH_MetalResp_TranReg"/>
</dbReference>
<dbReference type="InterPro" id="IPR036390">
    <property type="entry name" value="WH_DNA-bd_sf"/>
</dbReference>
<dbReference type="Pfam" id="PF01022">
    <property type="entry name" value="HTH_5"/>
    <property type="match status" value="1"/>
</dbReference>
<dbReference type="CDD" id="cd00090">
    <property type="entry name" value="HTH_ARSR"/>
    <property type="match status" value="1"/>
</dbReference>
<feature type="domain" description="HTH arsR-type" evidence="4">
    <location>
        <begin position="8"/>
        <end position="106"/>
    </location>
</feature>
<dbReference type="PANTHER" id="PTHR33154">
    <property type="entry name" value="TRANSCRIPTIONAL REGULATOR, ARSR FAMILY"/>
    <property type="match status" value="1"/>
</dbReference>
<dbReference type="GO" id="GO:0003677">
    <property type="term" value="F:DNA binding"/>
    <property type="evidence" value="ECO:0007669"/>
    <property type="project" value="UniProtKB-KW"/>
</dbReference>
<name>A0A327XAS8_LARAB</name>
<dbReference type="EMBL" id="QLMC01000001">
    <property type="protein sequence ID" value="RAK02732.1"/>
    <property type="molecule type" value="Genomic_DNA"/>
</dbReference>
<evidence type="ECO:0000313" key="6">
    <source>
        <dbReference type="Proteomes" id="UP000248790"/>
    </source>
</evidence>
<dbReference type="PRINTS" id="PR00778">
    <property type="entry name" value="HTHARSR"/>
</dbReference>
<dbReference type="NCBIfam" id="NF033788">
    <property type="entry name" value="HTH_metalloreg"/>
    <property type="match status" value="1"/>
</dbReference>
<gene>
    <name evidence="5" type="ORF">LX87_00852</name>
</gene>
<reference evidence="5 6" key="1">
    <citation type="submission" date="2018-06" db="EMBL/GenBank/DDBJ databases">
        <title>Genomic Encyclopedia of Archaeal and Bacterial Type Strains, Phase II (KMG-II): from individual species to whole genera.</title>
        <authorList>
            <person name="Goeker M."/>
        </authorList>
    </citation>
    <scope>NUCLEOTIDE SEQUENCE [LARGE SCALE GENOMIC DNA]</scope>
    <source>
        <strain evidence="5 6">DSM 21851</strain>
    </source>
</reference>
<dbReference type="AlphaFoldDB" id="A0A327XAS8"/>
<dbReference type="GO" id="GO:0003700">
    <property type="term" value="F:DNA-binding transcription factor activity"/>
    <property type="evidence" value="ECO:0007669"/>
    <property type="project" value="InterPro"/>
</dbReference>
<dbReference type="PANTHER" id="PTHR33154:SF15">
    <property type="entry name" value="REGULATORY PROTEIN ARSR"/>
    <property type="match status" value="1"/>
</dbReference>
<evidence type="ECO:0000313" key="5">
    <source>
        <dbReference type="EMBL" id="RAK02732.1"/>
    </source>
</evidence>
<dbReference type="InterPro" id="IPR001845">
    <property type="entry name" value="HTH_ArsR_DNA-bd_dom"/>
</dbReference>
<proteinExistence type="predicted"/>
<dbReference type="RefSeq" id="WP_111626905.1">
    <property type="nucleotide sequence ID" value="NZ_QLMC01000001.1"/>
</dbReference>
<sequence length="110" mass="12167">MGATKTEIFSEQQNRIADLAKAFAHPARVAILQLLIAKKACVCGDLVDELPLAQPTVSQHLKELKRIGIIKGEIDPPRVCYCINETVWEEARQVFGSLLNALMTEKTTCC</sequence>
<keyword evidence="3" id="KW-0804">Transcription</keyword>
<evidence type="ECO:0000256" key="2">
    <source>
        <dbReference type="ARBA" id="ARBA00023125"/>
    </source>
</evidence>
<comment type="caution">
    <text evidence="5">The sequence shown here is derived from an EMBL/GenBank/DDBJ whole genome shotgun (WGS) entry which is preliminary data.</text>
</comment>
<dbReference type="InterPro" id="IPR011991">
    <property type="entry name" value="ArsR-like_HTH"/>
</dbReference>
<keyword evidence="1" id="KW-0805">Transcription regulation</keyword>
<dbReference type="Proteomes" id="UP000248790">
    <property type="component" value="Unassembled WGS sequence"/>
</dbReference>
<accession>A0A327XAS8</accession>
<dbReference type="SUPFAM" id="SSF46785">
    <property type="entry name" value="Winged helix' DNA-binding domain"/>
    <property type="match status" value="1"/>
</dbReference>
<keyword evidence="2 5" id="KW-0238">DNA-binding</keyword>